<dbReference type="PANTHER" id="PTHR44196:SF2">
    <property type="entry name" value="SHORT-CHAIN DEHYDROGENASE-RELATED"/>
    <property type="match status" value="1"/>
</dbReference>
<protein>
    <submittedName>
        <fullName evidence="4">SDR family oxidoreductase</fullName>
        <ecNumber evidence="4">1.-.-.-</ecNumber>
    </submittedName>
</protein>
<evidence type="ECO:0000313" key="4">
    <source>
        <dbReference type="EMBL" id="XBO45094.1"/>
    </source>
</evidence>
<dbReference type="Pfam" id="PF00106">
    <property type="entry name" value="adh_short"/>
    <property type="match status" value="1"/>
</dbReference>
<evidence type="ECO:0000256" key="3">
    <source>
        <dbReference type="RuleBase" id="RU000363"/>
    </source>
</evidence>
<dbReference type="InterPro" id="IPR002347">
    <property type="entry name" value="SDR_fam"/>
</dbReference>
<reference evidence="4" key="1">
    <citation type="submission" date="2024-05" db="EMBL/GenBank/DDBJ databases">
        <authorList>
            <person name="Kim S."/>
            <person name="Heo J."/>
            <person name="Choi H."/>
            <person name="Choi Y."/>
            <person name="Kwon S.-W."/>
            <person name="Kim Y."/>
        </authorList>
    </citation>
    <scope>NUCLEOTIDE SEQUENCE</scope>
    <source>
        <strain evidence="4">KACC 23699</strain>
    </source>
</reference>
<dbReference type="PIRSF" id="PIRSF000126">
    <property type="entry name" value="11-beta-HSD1"/>
    <property type="match status" value="1"/>
</dbReference>
<comment type="similarity">
    <text evidence="1 3">Belongs to the short-chain dehydrogenases/reductases (SDR) family.</text>
</comment>
<dbReference type="AlphaFoldDB" id="A0AAU7JYD3"/>
<dbReference type="PRINTS" id="PR00081">
    <property type="entry name" value="GDHRDH"/>
</dbReference>
<dbReference type="GO" id="GO:0016020">
    <property type="term" value="C:membrane"/>
    <property type="evidence" value="ECO:0007669"/>
    <property type="project" value="TreeGrafter"/>
</dbReference>
<dbReference type="GO" id="GO:0016491">
    <property type="term" value="F:oxidoreductase activity"/>
    <property type="evidence" value="ECO:0007669"/>
    <property type="project" value="UniProtKB-KW"/>
</dbReference>
<dbReference type="PANTHER" id="PTHR44196">
    <property type="entry name" value="DEHYDROGENASE/REDUCTASE SDR FAMILY MEMBER 7B"/>
    <property type="match status" value="1"/>
</dbReference>
<accession>A0AAU7JYD3</accession>
<organism evidence="4">
    <name type="scientific">Pedococcus sp. KACC 23699</name>
    <dbReference type="NCBI Taxonomy" id="3149228"/>
    <lineage>
        <taxon>Bacteria</taxon>
        <taxon>Bacillati</taxon>
        <taxon>Actinomycetota</taxon>
        <taxon>Actinomycetes</taxon>
        <taxon>Micrococcales</taxon>
        <taxon>Intrasporangiaceae</taxon>
        <taxon>Pedococcus</taxon>
    </lineage>
</organism>
<gene>
    <name evidence="4" type="ORF">ABEG17_07090</name>
</gene>
<sequence length="261" mass="27821">MSTALVTGATAGIGLSFAHQLAERGHDVVLVARDRVRLENLSDELRAKYDVGTEILVADLSDRADTGKVAERLSDAARPVDLLVNNAGYSLKKRFLDNDVSEEEALFDVLCRAVLVLSHAAAGAMRERGNGAIVNVSSVAGFITSGTYSAEKSFVTVFTEGLSGELAGSGVTATALCPGFTHTEFHDRAGINMSGIPKFMWLDPRRLVRDCLDDVGKGKVVSVPGGQYKAIVAGLRLVPRALVRSRARTVHRPKDGSKGSR</sequence>
<keyword evidence="2 4" id="KW-0560">Oxidoreductase</keyword>
<evidence type="ECO:0000256" key="1">
    <source>
        <dbReference type="ARBA" id="ARBA00006484"/>
    </source>
</evidence>
<proteinExistence type="inferred from homology"/>
<dbReference type="SUPFAM" id="SSF51735">
    <property type="entry name" value="NAD(P)-binding Rossmann-fold domains"/>
    <property type="match status" value="1"/>
</dbReference>
<dbReference type="EC" id="1.-.-.-" evidence="4"/>
<evidence type="ECO:0000256" key="2">
    <source>
        <dbReference type="ARBA" id="ARBA00023002"/>
    </source>
</evidence>
<dbReference type="EMBL" id="CP157483">
    <property type="protein sequence ID" value="XBO45094.1"/>
    <property type="molecule type" value="Genomic_DNA"/>
</dbReference>
<dbReference type="RefSeq" id="WP_406832578.1">
    <property type="nucleotide sequence ID" value="NZ_CP157483.1"/>
</dbReference>
<dbReference type="Gene3D" id="3.40.50.720">
    <property type="entry name" value="NAD(P)-binding Rossmann-like Domain"/>
    <property type="match status" value="1"/>
</dbReference>
<dbReference type="PRINTS" id="PR00080">
    <property type="entry name" value="SDRFAMILY"/>
</dbReference>
<name>A0AAU7JYD3_9MICO</name>
<dbReference type="InterPro" id="IPR036291">
    <property type="entry name" value="NAD(P)-bd_dom_sf"/>
</dbReference>